<dbReference type="GO" id="GO:0031222">
    <property type="term" value="P:arabinan catabolic process"/>
    <property type="evidence" value="ECO:0007669"/>
    <property type="project" value="TreeGrafter"/>
</dbReference>
<evidence type="ECO:0000256" key="1">
    <source>
        <dbReference type="ARBA" id="ARBA00005336"/>
    </source>
</evidence>
<dbReference type="Pfam" id="PF01915">
    <property type="entry name" value="Glyco_hydro_3_C"/>
    <property type="match status" value="1"/>
</dbReference>
<dbReference type="SMART" id="SM00758">
    <property type="entry name" value="PA14"/>
    <property type="match status" value="1"/>
</dbReference>
<keyword evidence="2" id="KW-0732">Signal</keyword>
<dbReference type="SUPFAM" id="SSF52279">
    <property type="entry name" value="Beta-D-glucan exohydrolase, C-terminal domain"/>
    <property type="match status" value="1"/>
</dbReference>
<dbReference type="SMART" id="SM01217">
    <property type="entry name" value="Fn3_like"/>
    <property type="match status" value="1"/>
</dbReference>
<dbReference type="GO" id="GO:0009044">
    <property type="term" value="F:xylan 1,4-beta-xylosidase activity"/>
    <property type="evidence" value="ECO:0007669"/>
    <property type="project" value="InterPro"/>
</dbReference>
<dbReference type="Gene3D" id="3.40.50.1700">
    <property type="entry name" value="Glycoside hydrolase family 3 C-terminal domain"/>
    <property type="match status" value="1"/>
</dbReference>
<dbReference type="InterPro" id="IPR036881">
    <property type="entry name" value="Glyco_hydro_3_C_sf"/>
</dbReference>
<reference evidence="5 6" key="1">
    <citation type="submission" date="2020-08" db="EMBL/GenBank/DDBJ databases">
        <title>Genomic Encyclopedia of Type Strains, Phase IV (KMG-IV): sequencing the most valuable type-strain genomes for metagenomic binning, comparative biology and taxonomic classification.</title>
        <authorList>
            <person name="Goeker M."/>
        </authorList>
    </citation>
    <scope>NUCLEOTIDE SEQUENCE [LARGE SCALE GENOMIC DNA]</scope>
    <source>
        <strain evidence="5 6">DSM 27203</strain>
    </source>
</reference>
<feature type="domain" description="PA14" evidence="4">
    <location>
        <begin position="471"/>
        <end position="604"/>
    </location>
</feature>
<dbReference type="GO" id="GO:0045493">
    <property type="term" value="P:xylan catabolic process"/>
    <property type="evidence" value="ECO:0007669"/>
    <property type="project" value="InterPro"/>
</dbReference>
<dbReference type="Proteomes" id="UP000554342">
    <property type="component" value="Unassembled WGS sequence"/>
</dbReference>
<proteinExistence type="inferred from homology"/>
<evidence type="ECO:0000259" key="4">
    <source>
        <dbReference type="PROSITE" id="PS51820"/>
    </source>
</evidence>
<dbReference type="Pfam" id="PF00933">
    <property type="entry name" value="Glyco_hydro_3"/>
    <property type="match status" value="1"/>
</dbReference>
<dbReference type="InterPro" id="IPR011658">
    <property type="entry name" value="PA14_dom"/>
</dbReference>
<protein>
    <submittedName>
        <fullName evidence="5">Beta-glucosidase</fullName>
        <ecNumber evidence="5">3.2.1.21</ecNumber>
    </submittedName>
</protein>
<keyword evidence="3 5" id="KW-0378">Hydrolase</keyword>
<dbReference type="Pfam" id="PF07691">
    <property type="entry name" value="PA14"/>
    <property type="match status" value="1"/>
</dbReference>
<dbReference type="Pfam" id="PF14310">
    <property type="entry name" value="Fn3-like"/>
    <property type="match status" value="1"/>
</dbReference>
<evidence type="ECO:0000256" key="3">
    <source>
        <dbReference type="ARBA" id="ARBA00022801"/>
    </source>
</evidence>
<comment type="similarity">
    <text evidence="1">Belongs to the glycosyl hydrolase 3 family.</text>
</comment>
<comment type="caution">
    <text evidence="5">The sequence shown here is derived from an EMBL/GenBank/DDBJ whole genome shotgun (WGS) entry which is preliminary data.</text>
</comment>
<evidence type="ECO:0000313" key="6">
    <source>
        <dbReference type="Proteomes" id="UP000554342"/>
    </source>
</evidence>
<dbReference type="Gene3D" id="3.90.182.10">
    <property type="entry name" value="Toxin - Anthrax Protective Antigen,domain 1"/>
    <property type="match status" value="1"/>
</dbReference>
<dbReference type="InterPro" id="IPR002772">
    <property type="entry name" value="Glyco_hydro_3_C"/>
</dbReference>
<name>A0A840YYG2_9SPHN</name>
<accession>A0A840YYG2</accession>
<keyword evidence="5" id="KW-0326">Glycosidase</keyword>
<keyword evidence="6" id="KW-1185">Reference proteome</keyword>
<dbReference type="PROSITE" id="PS51257">
    <property type="entry name" value="PROKAR_LIPOPROTEIN"/>
    <property type="match status" value="1"/>
</dbReference>
<dbReference type="InterPro" id="IPR044993">
    <property type="entry name" value="BXL"/>
</dbReference>
<dbReference type="GO" id="GO:0046556">
    <property type="term" value="F:alpha-L-arabinofuranosidase activity"/>
    <property type="evidence" value="ECO:0007669"/>
    <property type="project" value="TreeGrafter"/>
</dbReference>
<evidence type="ECO:0000256" key="2">
    <source>
        <dbReference type="ARBA" id="ARBA00022729"/>
    </source>
</evidence>
<dbReference type="InterPro" id="IPR017853">
    <property type="entry name" value="GH"/>
</dbReference>
<dbReference type="InterPro" id="IPR026891">
    <property type="entry name" value="Fn3-like"/>
</dbReference>
<dbReference type="InterPro" id="IPR036962">
    <property type="entry name" value="Glyco_hydro_3_N_sf"/>
</dbReference>
<dbReference type="InterPro" id="IPR013783">
    <property type="entry name" value="Ig-like_fold"/>
</dbReference>
<dbReference type="EC" id="3.2.1.21" evidence="5"/>
<dbReference type="InterPro" id="IPR037524">
    <property type="entry name" value="PA14/GLEYA"/>
</dbReference>
<evidence type="ECO:0000313" key="5">
    <source>
        <dbReference type="EMBL" id="MBB5718562.1"/>
    </source>
</evidence>
<dbReference type="PROSITE" id="PS51820">
    <property type="entry name" value="PA14"/>
    <property type="match status" value="1"/>
</dbReference>
<gene>
    <name evidence="5" type="ORF">FHR23_001485</name>
</gene>
<dbReference type="Gene3D" id="3.20.20.300">
    <property type="entry name" value="Glycoside hydrolase, family 3, N-terminal domain"/>
    <property type="match status" value="1"/>
</dbReference>
<dbReference type="GO" id="GO:0008422">
    <property type="term" value="F:beta-glucosidase activity"/>
    <property type="evidence" value="ECO:0007669"/>
    <property type="project" value="UniProtKB-EC"/>
</dbReference>
<dbReference type="PANTHER" id="PTHR42721:SF3">
    <property type="entry name" value="BETA-D-XYLOSIDASE 5-RELATED"/>
    <property type="match status" value="1"/>
</dbReference>
<dbReference type="SUPFAM" id="SSF56988">
    <property type="entry name" value="Anthrax protective antigen"/>
    <property type="match status" value="1"/>
</dbReference>
<dbReference type="PANTHER" id="PTHR42721">
    <property type="entry name" value="SUGAR HYDROLASE-RELATED"/>
    <property type="match status" value="1"/>
</dbReference>
<dbReference type="PRINTS" id="PR00133">
    <property type="entry name" value="GLHYDRLASE3"/>
</dbReference>
<dbReference type="EMBL" id="JACIJI010000002">
    <property type="protein sequence ID" value="MBB5718562.1"/>
    <property type="molecule type" value="Genomic_DNA"/>
</dbReference>
<dbReference type="RefSeq" id="WP_184002443.1">
    <property type="nucleotide sequence ID" value="NZ_BAABIF010000013.1"/>
</dbReference>
<dbReference type="AlphaFoldDB" id="A0A840YYG2"/>
<dbReference type="SUPFAM" id="SSF51445">
    <property type="entry name" value="(Trans)glycosidases"/>
    <property type="match status" value="1"/>
</dbReference>
<dbReference type="InterPro" id="IPR001764">
    <property type="entry name" value="Glyco_hydro_3_N"/>
</dbReference>
<sequence>MRRALIASTILASVLMAGCTGKQDRKPAANVPAFRNTALSVQQRAEDIVRRLTPEEKASQLVNDARAIPRLGIPAYNWWSEALHGVARNGYATVFPEPIGLAATFDPASIKQMGGAIATEARVKFNQVEKAGGEHKIYQGLDFWSPNINIFRDPRWGRGQETYGEDPFLTGQMGVAFVTGMQGDNPDYFHTIATAKHYAVHSGPEATRHEVNVKVSQHDIEDTYLPAFRALVKTGKVQSLMCAYNAVNGQPACANDFLLHDVLKQRWGFNGYVVSDCDAIADIQRGHHYTKTLAEAAAASLKLGVDVDCTQFNHPKNEGEDYQPYLDAMKQGLVSQQVVDAALVRLFEARIRLGLFDPASKVPYAQVSDSALNSPAHVALARKLASESMVLLKNNGILPISNQVKTIAVVGPLADQVDVLLGNYNGEPVHPVTALDGIRAAFPNAKIIYEPGTNFLRTTVPVPASALSGPDGQPGLQGEYWDNGDFKGAPVVTRQDKEVKFNRDMKPVIKGETGSARWTGFITAPATGDYDIGLSGGNAKLWIDGKQVVAVTDSVKTPKTASVHMDAGKRYSIRVEQVTGKTPVIRLAWNRVVEQPLQRAVAAARKADMVIAVAGISSALEGEEMNVDVPGFSGGDRTNLKMPAQEEDLLKAVKATGKPLALVLMNGSALAVNWAAKNADAILDAWYPGEQGGTAIGQTLSGVNNPSGRLPVTFYTSVAQLPPFDDYSMKNRTYRYFTGKPLYPFGYGLSYTQFAYDKPVLSASTLQAGKPLGVDAVVRNTGKRAGDEIVQLYISFPKVPGAPIRALRGFTRVHLNPGESRKVHFDLTPRDLSSVTEAGKRVVAGGAYTLSVGGGQPGTDAPTASAAFTIDGTAPVAE</sequence>
<organism evidence="5 6">
    <name type="scientific">Stakelama sediminis</name>
    <dbReference type="NCBI Taxonomy" id="463200"/>
    <lineage>
        <taxon>Bacteria</taxon>
        <taxon>Pseudomonadati</taxon>
        <taxon>Pseudomonadota</taxon>
        <taxon>Alphaproteobacteria</taxon>
        <taxon>Sphingomonadales</taxon>
        <taxon>Sphingomonadaceae</taxon>
        <taxon>Stakelama</taxon>
    </lineage>
</organism>
<dbReference type="Gene3D" id="2.60.40.10">
    <property type="entry name" value="Immunoglobulins"/>
    <property type="match status" value="1"/>
</dbReference>